<accession>U3T9P5</accession>
<dbReference type="KEGG" id="acj:ACAM_0783"/>
<sequence length="149" mass="16853">MASPSYQSVSSIGVLEKCMERADGQRDPVEDLARTARIVILAEEAYDITDTLASRPSSYEEQLALLARLAVKVYKDLESLYNKGEGERVEEALKRLRYMAANLEKLFRYLRCVEAEGGEKLLNREVRRLAALSLAPDHHALSIREILWG</sequence>
<keyword evidence="2" id="KW-1185">Reference proteome</keyword>
<dbReference type="STRING" id="1198449.ACAM_0783"/>
<dbReference type="Proteomes" id="UP000016887">
    <property type="component" value="Chromosome"/>
</dbReference>
<gene>
    <name evidence="1" type="ORF">ACAM_0783</name>
</gene>
<reference evidence="1 2" key="1">
    <citation type="journal article" date="2013" name="Appl. Environ. Microbiol.">
        <title>Variation of the Virus-Related Elements within Syntenic Genomes of the Hyperthermophilic Archaeon Aeropyrum.</title>
        <authorList>
            <person name="Daifuku T."/>
            <person name="Yoshida T."/>
            <person name="Kitamura T."/>
            <person name="Kawaichi S."/>
            <person name="Inoue T."/>
            <person name="Nomura K."/>
            <person name="Yoshida Y."/>
            <person name="Kuno S."/>
            <person name="Sako Y."/>
        </authorList>
    </citation>
    <scope>NUCLEOTIDE SEQUENCE [LARGE SCALE GENOMIC DNA]</scope>
    <source>
        <strain evidence="1 2">SY1</strain>
    </source>
</reference>
<dbReference type="RefSeq" id="WP_022541525.1">
    <property type="nucleotide sequence ID" value="NC_022521.1"/>
</dbReference>
<dbReference type="AlphaFoldDB" id="U3T9P5"/>
<proteinExistence type="predicted"/>
<protein>
    <submittedName>
        <fullName evidence="1">CRISPR-associated protein</fullName>
    </submittedName>
</protein>
<dbReference type="GeneID" id="17110171"/>
<organism evidence="1 2">
    <name type="scientific">Aeropyrum camini SY1 = JCM 12091</name>
    <dbReference type="NCBI Taxonomy" id="1198449"/>
    <lineage>
        <taxon>Archaea</taxon>
        <taxon>Thermoproteota</taxon>
        <taxon>Thermoprotei</taxon>
        <taxon>Desulfurococcales</taxon>
        <taxon>Desulfurococcaceae</taxon>
        <taxon>Aeropyrum</taxon>
    </lineage>
</organism>
<dbReference type="EMBL" id="AP012489">
    <property type="protein sequence ID" value="BAN90252.1"/>
    <property type="molecule type" value="Genomic_DNA"/>
</dbReference>
<name>U3T9P5_9CREN</name>
<evidence type="ECO:0000313" key="1">
    <source>
        <dbReference type="EMBL" id="BAN90252.1"/>
    </source>
</evidence>
<dbReference type="eggNOG" id="arCOG04193">
    <property type="taxonomic scope" value="Archaea"/>
</dbReference>
<evidence type="ECO:0000313" key="2">
    <source>
        <dbReference type="Proteomes" id="UP000016887"/>
    </source>
</evidence>